<evidence type="ECO:0000256" key="1">
    <source>
        <dbReference type="SAM" id="Phobius"/>
    </source>
</evidence>
<name>A0A017TE33_9BACT</name>
<keyword evidence="1" id="KW-0472">Membrane</keyword>
<dbReference type="STRING" id="1192034.CAP_1314"/>
<organism evidence="2 3">
    <name type="scientific">Chondromyces apiculatus DSM 436</name>
    <dbReference type="NCBI Taxonomy" id="1192034"/>
    <lineage>
        <taxon>Bacteria</taxon>
        <taxon>Pseudomonadati</taxon>
        <taxon>Myxococcota</taxon>
        <taxon>Polyangia</taxon>
        <taxon>Polyangiales</taxon>
        <taxon>Polyangiaceae</taxon>
        <taxon>Chondromyces</taxon>
    </lineage>
</organism>
<proteinExistence type="predicted"/>
<protein>
    <submittedName>
        <fullName evidence="2">Uncharacterized protein</fullName>
    </submittedName>
</protein>
<accession>A0A017TE33</accession>
<dbReference type="Proteomes" id="UP000019678">
    <property type="component" value="Unassembled WGS sequence"/>
</dbReference>
<gene>
    <name evidence="2" type="ORF">CAP_1314</name>
</gene>
<dbReference type="EMBL" id="ASRX01000013">
    <property type="protein sequence ID" value="EYF07055.1"/>
    <property type="molecule type" value="Genomic_DNA"/>
</dbReference>
<keyword evidence="1" id="KW-0812">Transmembrane</keyword>
<dbReference type="RefSeq" id="WP_044238897.1">
    <property type="nucleotide sequence ID" value="NZ_ASRX01000013.1"/>
</dbReference>
<comment type="caution">
    <text evidence="2">The sequence shown here is derived from an EMBL/GenBank/DDBJ whole genome shotgun (WGS) entry which is preliminary data.</text>
</comment>
<dbReference type="AlphaFoldDB" id="A0A017TE33"/>
<feature type="transmembrane region" description="Helical" evidence="1">
    <location>
        <begin position="17"/>
        <end position="40"/>
    </location>
</feature>
<reference evidence="2 3" key="1">
    <citation type="submission" date="2013-05" db="EMBL/GenBank/DDBJ databases">
        <title>Genome assembly of Chondromyces apiculatus DSM 436.</title>
        <authorList>
            <person name="Sharma G."/>
            <person name="Khatri I."/>
            <person name="Kaur C."/>
            <person name="Mayilraj S."/>
            <person name="Subramanian S."/>
        </authorList>
    </citation>
    <scope>NUCLEOTIDE SEQUENCE [LARGE SCALE GENOMIC DNA]</scope>
    <source>
        <strain evidence="2 3">DSM 436</strain>
    </source>
</reference>
<evidence type="ECO:0000313" key="2">
    <source>
        <dbReference type="EMBL" id="EYF07055.1"/>
    </source>
</evidence>
<evidence type="ECO:0000313" key="3">
    <source>
        <dbReference type="Proteomes" id="UP000019678"/>
    </source>
</evidence>
<keyword evidence="1" id="KW-1133">Transmembrane helix</keyword>
<keyword evidence="3" id="KW-1185">Reference proteome</keyword>
<sequence>MIDDDVDIEGAPSRSGVGLGVVLVGVGALAALLAAAGAFLRRPGAFGEPAGAVDMSPAKSARHKSERQVMRDAAAAILKRPPTLAEILYLHAIADLESSYGRGWKGAMVGSNNYGAVQCSASQARSAGVSVAGIPPWRAGGAIGAALGGLPQERRLVTGLVTQHALHAAAERGDLVVSERVELGAAGGSVRCVLYEDSRADGSKYSVSFRAYDTPLDGATDLARHVFGLRPSVADALSSPQATCFRASFAMRREKYYEGFCPAATKAHGATNVRKSLGNPDADAATKACEQEAVTAHAKRAYQLVSEAAFAAGDARRIPLGTFEDAKTWWTKRRAAAGAGK</sequence>